<name>A0A7C9AB91_OPUST</name>
<organism evidence="1">
    <name type="scientific">Opuntia streptacantha</name>
    <name type="common">Prickly pear cactus</name>
    <name type="synonym">Opuntia cardona</name>
    <dbReference type="NCBI Taxonomy" id="393608"/>
    <lineage>
        <taxon>Eukaryota</taxon>
        <taxon>Viridiplantae</taxon>
        <taxon>Streptophyta</taxon>
        <taxon>Embryophyta</taxon>
        <taxon>Tracheophyta</taxon>
        <taxon>Spermatophyta</taxon>
        <taxon>Magnoliopsida</taxon>
        <taxon>eudicotyledons</taxon>
        <taxon>Gunneridae</taxon>
        <taxon>Pentapetalae</taxon>
        <taxon>Caryophyllales</taxon>
        <taxon>Cactineae</taxon>
        <taxon>Cactaceae</taxon>
        <taxon>Opuntioideae</taxon>
        <taxon>Opuntia</taxon>
    </lineage>
</organism>
<accession>A0A7C9AB91</accession>
<reference evidence="1" key="1">
    <citation type="journal article" date="2013" name="J. Plant Res.">
        <title>Effect of fungi and light on seed germination of three Opuntia species from semiarid lands of central Mexico.</title>
        <authorList>
            <person name="Delgado-Sanchez P."/>
            <person name="Jimenez-Bremont J.F."/>
            <person name="Guerrero-Gonzalez Mde L."/>
            <person name="Flores J."/>
        </authorList>
    </citation>
    <scope>NUCLEOTIDE SEQUENCE</scope>
    <source>
        <tissue evidence="1">Cladode</tissue>
    </source>
</reference>
<dbReference type="AlphaFoldDB" id="A0A7C9AB91"/>
<evidence type="ECO:0000313" key="1">
    <source>
        <dbReference type="EMBL" id="MBA4663594.1"/>
    </source>
</evidence>
<dbReference type="EMBL" id="GISG01220824">
    <property type="protein sequence ID" value="MBA4663594.1"/>
    <property type="molecule type" value="Transcribed_RNA"/>
</dbReference>
<protein>
    <submittedName>
        <fullName evidence="1">Uncharacterized protein</fullName>
    </submittedName>
</protein>
<dbReference type="EMBL" id="GISG01220825">
    <property type="protein sequence ID" value="MBA4663595.1"/>
    <property type="molecule type" value="Transcribed_RNA"/>
</dbReference>
<reference evidence="1" key="2">
    <citation type="submission" date="2020-07" db="EMBL/GenBank/DDBJ databases">
        <authorList>
            <person name="Vera ALvarez R."/>
            <person name="Arias-Moreno D.M."/>
            <person name="Jimenez-Jacinto V."/>
            <person name="Jimenez-Bremont J.F."/>
            <person name="Swaminathan K."/>
            <person name="Moose S.P."/>
            <person name="Guerrero-Gonzalez M.L."/>
            <person name="Marino-Ramirez L."/>
            <person name="Landsman D."/>
            <person name="Rodriguez-Kessler M."/>
            <person name="Delgado-Sanchez P."/>
        </authorList>
    </citation>
    <scope>NUCLEOTIDE SEQUENCE</scope>
    <source>
        <tissue evidence="1">Cladode</tissue>
    </source>
</reference>
<sequence length="176" mass="20256">MTQTEALINHCQGLLDLDRDFQSQICPAHILIVCLLDMAVPCHRHQCFCHNHPQHLQGVRGSCLFSDQIREDLQLCREMRVPICSYSIILLVTILGTPSLLEAVHSIVPCHGDVEQIHSSTFHQHLVEEKTMEGLHNLANSVILLYYIRSWRGFHFTFPRAFVTLCCKMARCRRTH</sequence>
<proteinExistence type="predicted"/>